<gene>
    <name evidence="7" type="ORF">GCM10023313_06110</name>
</gene>
<comment type="caution">
    <text evidence="7">The sequence shown here is derived from an EMBL/GenBank/DDBJ whole genome shotgun (WGS) entry which is preliminary data.</text>
</comment>
<feature type="chain" id="PRO_5046459930" description="Thioredoxin domain-containing protein" evidence="5">
    <location>
        <begin position="20"/>
        <end position="511"/>
    </location>
</feature>
<feature type="signal peptide" evidence="5">
    <location>
        <begin position="1"/>
        <end position="19"/>
    </location>
</feature>
<keyword evidence="4" id="KW-0676">Redox-active center</keyword>
<dbReference type="InterPro" id="IPR050553">
    <property type="entry name" value="Thioredoxin_ResA/DsbE_sf"/>
</dbReference>
<keyword evidence="2" id="KW-0201">Cytochrome c-type biogenesis</keyword>
<dbReference type="Proteomes" id="UP001501436">
    <property type="component" value="Unassembled WGS sequence"/>
</dbReference>
<dbReference type="EMBL" id="BAABJI010000001">
    <property type="protein sequence ID" value="GAA4906180.1"/>
    <property type="molecule type" value="Genomic_DNA"/>
</dbReference>
<evidence type="ECO:0000256" key="5">
    <source>
        <dbReference type="SAM" id="SignalP"/>
    </source>
</evidence>
<accession>A0ABP9FK37</accession>
<keyword evidence="5" id="KW-0732">Signal</keyword>
<dbReference type="SUPFAM" id="SSF52833">
    <property type="entry name" value="Thioredoxin-like"/>
    <property type="match status" value="1"/>
</dbReference>
<dbReference type="PROSITE" id="PS51352">
    <property type="entry name" value="THIOREDOXIN_2"/>
    <property type="match status" value="1"/>
</dbReference>
<feature type="domain" description="Thioredoxin" evidence="6">
    <location>
        <begin position="363"/>
        <end position="511"/>
    </location>
</feature>
<sequence>MKTLNIFLITLFTLAAANAQPKRIIKPVKNLQTIIQGHISSKNFTDSIMIRVWPDLVSYRKKDFIPRIFKLQKLKNGNFKFAIDSLSDVAYFSISQTEGAYVAGDPFLNEFLISPGDSINISENPRPGAEIKLESGKIWCLNCSKVQFTGKGSASLRLQWDLKEAYRKNQDSLQVYQSKLTVPTYEPIEAIIRRRFNTDIPILSSGYSKILNSYKKQIEPELFELIKTNIYAERYFEFISNIAASVGLREPKQPEIDSAIIAYEEVLPKINFLKGSSQKALLHTTWYSYALVVRSALEQRFYKKDAYSLLKQYETGPMRERIVTNFLIDYNRKSNIDSLANDALTFVNKPFYRSILQSIVLEQKIGTQAYNFELPDKDGRLVKLSDFKGKLVFIDFYFTGCGGCSEYFKRTLSKVEDHYKGNDKIKFLTVCIDVEKAKWIKGLKQGIYTSEMATNLYTAGMGSQHPITQQLKVISYPNPIVIDKEGKILNNSYDQLNVGPNDLISLLDKYL</sequence>
<reference evidence="8" key="1">
    <citation type="journal article" date="2019" name="Int. J. Syst. Evol. Microbiol.">
        <title>The Global Catalogue of Microorganisms (GCM) 10K type strain sequencing project: providing services to taxonomists for standard genome sequencing and annotation.</title>
        <authorList>
            <consortium name="The Broad Institute Genomics Platform"/>
            <consortium name="The Broad Institute Genome Sequencing Center for Infectious Disease"/>
            <person name="Wu L."/>
            <person name="Ma J."/>
        </authorList>
    </citation>
    <scope>NUCLEOTIDE SEQUENCE [LARGE SCALE GENOMIC DNA]</scope>
    <source>
        <strain evidence="8">JCM 18283</strain>
    </source>
</reference>
<comment type="subcellular location">
    <subcellularLocation>
        <location evidence="1">Cell envelope</location>
    </subcellularLocation>
</comment>
<evidence type="ECO:0000256" key="4">
    <source>
        <dbReference type="ARBA" id="ARBA00023284"/>
    </source>
</evidence>
<dbReference type="InterPro" id="IPR013766">
    <property type="entry name" value="Thioredoxin_domain"/>
</dbReference>
<name>A0ABP9FK37_9SPHI</name>
<evidence type="ECO:0000256" key="2">
    <source>
        <dbReference type="ARBA" id="ARBA00022748"/>
    </source>
</evidence>
<evidence type="ECO:0000256" key="3">
    <source>
        <dbReference type="ARBA" id="ARBA00023157"/>
    </source>
</evidence>
<dbReference type="InterPro" id="IPR000866">
    <property type="entry name" value="AhpC/TSA"/>
</dbReference>
<evidence type="ECO:0000256" key="1">
    <source>
        <dbReference type="ARBA" id="ARBA00004196"/>
    </source>
</evidence>
<evidence type="ECO:0000313" key="8">
    <source>
        <dbReference type="Proteomes" id="UP001501436"/>
    </source>
</evidence>
<protein>
    <recommendedName>
        <fullName evidence="6">Thioredoxin domain-containing protein</fullName>
    </recommendedName>
</protein>
<dbReference type="Pfam" id="PF00578">
    <property type="entry name" value="AhpC-TSA"/>
    <property type="match status" value="1"/>
</dbReference>
<dbReference type="Gene3D" id="3.40.30.10">
    <property type="entry name" value="Glutaredoxin"/>
    <property type="match status" value="1"/>
</dbReference>
<proteinExistence type="predicted"/>
<keyword evidence="8" id="KW-1185">Reference proteome</keyword>
<dbReference type="PANTHER" id="PTHR42852">
    <property type="entry name" value="THIOL:DISULFIDE INTERCHANGE PROTEIN DSBE"/>
    <property type="match status" value="1"/>
</dbReference>
<dbReference type="RefSeq" id="WP_345329431.1">
    <property type="nucleotide sequence ID" value="NZ_BAABJI010000001.1"/>
</dbReference>
<dbReference type="PANTHER" id="PTHR42852:SF6">
    <property type="entry name" value="THIOL:DISULFIDE INTERCHANGE PROTEIN DSBE"/>
    <property type="match status" value="1"/>
</dbReference>
<dbReference type="CDD" id="cd02966">
    <property type="entry name" value="TlpA_like_family"/>
    <property type="match status" value="1"/>
</dbReference>
<keyword evidence="3" id="KW-1015">Disulfide bond</keyword>
<dbReference type="InterPro" id="IPR036249">
    <property type="entry name" value="Thioredoxin-like_sf"/>
</dbReference>
<evidence type="ECO:0000259" key="6">
    <source>
        <dbReference type="PROSITE" id="PS51352"/>
    </source>
</evidence>
<evidence type="ECO:0000313" key="7">
    <source>
        <dbReference type="EMBL" id="GAA4906180.1"/>
    </source>
</evidence>
<organism evidence="7 8">
    <name type="scientific">Mucilaginibacter defluvii</name>
    <dbReference type="NCBI Taxonomy" id="1196019"/>
    <lineage>
        <taxon>Bacteria</taxon>
        <taxon>Pseudomonadati</taxon>
        <taxon>Bacteroidota</taxon>
        <taxon>Sphingobacteriia</taxon>
        <taxon>Sphingobacteriales</taxon>
        <taxon>Sphingobacteriaceae</taxon>
        <taxon>Mucilaginibacter</taxon>
    </lineage>
</organism>